<dbReference type="InterPro" id="IPR041633">
    <property type="entry name" value="Polbeta"/>
</dbReference>
<organism evidence="2 3">
    <name type="scientific">Candidatus Buchananbacteria bacterium RIFCSPHIGHO2_01_FULL_39_14</name>
    <dbReference type="NCBI Taxonomy" id="1797532"/>
    <lineage>
        <taxon>Bacteria</taxon>
        <taxon>Candidatus Buchananiibacteriota</taxon>
    </lineage>
</organism>
<dbReference type="AlphaFoldDB" id="A0A1G1XU61"/>
<accession>A0A1G1XU61</accession>
<proteinExistence type="predicted"/>
<evidence type="ECO:0000313" key="3">
    <source>
        <dbReference type="Proteomes" id="UP000178930"/>
    </source>
</evidence>
<dbReference type="Pfam" id="PF18765">
    <property type="entry name" value="Polbeta"/>
    <property type="match status" value="1"/>
</dbReference>
<evidence type="ECO:0000259" key="1">
    <source>
        <dbReference type="Pfam" id="PF18765"/>
    </source>
</evidence>
<reference evidence="2 3" key="1">
    <citation type="journal article" date="2016" name="Nat. Commun.">
        <title>Thousands of microbial genomes shed light on interconnected biogeochemical processes in an aquifer system.</title>
        <authorList>
            <person name="Anantharaman K."/>
            <person name="Brown C.T."/>
            <person name="Hug L.A."/>
            <person name="Sharon I."/>
            <person name="Castelle C.J."/>
            <person name="Probst A.J."/>
            <person name="Thomas B.C."/>
            <person name="Singh A."/>
            <person name="Wilkins M.J."/>
            <person name="Karaoz U."/>
            <person name="Brodie E.L."/>
            <person name="Williams K.H."/>
            <person name="Hubbard S.S."/>
            <person name="Banfield J.F."/>
        </authorList>
    </citation>
    <scope>NUCLEOTIDE SEQUENCE [LARGE SCALE GENOMIC DNA]</scope>
</reference>
<dbReference type="Proteomes" id="UP000178930">
    <property type="component" value="Unassembled WGS sequence"/>
</dbReference>
<dbReference type="CDD" id="cd05403">
    <property type="entry name" value="NT_KNTase_like"/>
    <property type="match status" value="1"/>
</dbReference>
<dbReference type="EMBL" id="MHIB01000033">
    <property type="protein sequence ID" value="OGY43603.1"/>
    <property type="molecule type" value="Genomic_DNA"/>
</dbReference>
<protein>
    <recommendedName>
        <fullName evidence="1">Polymerase beta nucleotidyltransferase domain-containing protein</fullName>
    </recommendedName>
</protein>
<comment type="caution">
    <text evidence="2">The sequence shown here is derived from an EMBL/GenBank/DDBJ whole genome shotgun (WGS) entry which is preliminary data.</text>
</comment>
<evidence type="ECO:0000313" key="2">
    <source>
        <dbReference type="EMBL" id="OGY43603.1"/>
    </source>
</evidence>
<feature type="domain" description="Polymerase beta nucleotidyltransferase" evidence="1">
    <location>
        <begin position="15"/>
        <end position="77"/>
    </location>
</feature>
<name>A0A1G1XU61_9BACT</name>
<dbReference type="Gene3D" id="3.30.460.10">
    <property type="entry name" value="Beta Polymerase, domain 2"/>
    <property type="match status" value="1"/>
</dbReference>
<dbReference type="SUPFAM" id="SSF81301">
    <property type="entry name" value="Nucleotidyltransferase"/>
    <property type="match status" value="1"/>
</dbReference>
<dbReference type="InterPro" id="IPR043519">
    <property type="entry name" value="NT_sf"/>
</dbReference>
<dbReference type="STRING" id="1797532.A2729_04235"/>
<gene>
    <name evidence="2" type="ORF">A2729_04235</name>
</gene>
<sequence length="197" mass="22940">MLPKQWRNILEFGSKKIFEKYEPLIVDILLFGSVERGKEQPNDLDILIIFKKQKNLAIAQELRKQITAKIAVPIQITTKTYEELFQSSFVIRESILSEGYSLVYKHSFAEGLGYSSRALCVYQLTGKDKSTRMRFYYSLYGRTTRGMLEELEATKYTDTVILCPIKNIERLREYLTSWDITFQVIPVLLPQRLFSSG</sequence>